<evidence type="ECO:0000256" key="2">
    <source>
        <dbReference type="ARBA" id="ARBA00022692"/>
    </source>
</evidence>
<keyword evidence="4 5" id="KW-0472">Membrane</keyword>
<dbReference type="Gene3D" id="1.20.1550.10">
    <property type="entry name" value="DsbB-like"/>
    <property type="match status" value="1"/>
</dbReference>
<comment type="caution">
    <text evidence="6">The sequence shown here is derived from an EMBL/GenBank/DDBJ whole genome shotgun (WGS) entry which is preliminary data.</text>
</comment>
<evidence type="ECO:0000256" key="4">
    <source>
        <dbReference type="ARBA" id="ARBA00023136"/>
    </source>
</evidence>
<dbReference type="InterPro" id="IPR024199">
    <property type="entry name" value="Uncharacterised_DsbB"/>
</dbReference>
<dbReference type="AlphaFoldDB" id="A0A1E3VXQ4"/>
<dbReference type="InterPro" id="IPR023380">
    <property type="entry name" value="DsbB-like_sf"/>
</dbReference>
<dbReference type="EMBL" id="LPWF01000023">
    <property type="protein sequence ID" value="ODR98310.1"/>
    <property type="molecule type" value="Genomic_DNA"/>
</dbReference>
<evidence type="ECO:0000256" key="1">
    <source>
        <dbReference type="ARBA" id="ARBA00004141"/>
    </source>
</evidence>
<protein>
    <recommendedName>
        <fullName evidence="8">Disulfide bond formation protein DsbB</fullName>
    </recommendedName>
</protein>
<dbReference type="OrthoDB" id="9808637at2"/>
<dbReference type="GO" id="GO:0016020">
    <property type="term" value="C:membrane"/>
    <property type="evidence" value="ECO:0007669"/>
    <property type="project" value="UniProtKB-SubCell"/>
</dbReference>
<dbReference type="SUPFAM" id="SSF158442">
    <property type="entry name" value="DsbB-like"/>
    <property type="match status" value="1"/>
</dbReference>
<evidence type="ECO:0000256" key="5">
    <source>
        <dbReference type="SAM" id="Phobius"/>
    </source>
</evidence>
<dbReference type="GO" id="GO:0006457">
    <property type="term" value="P:protein folding"/>
    <property type="evidence" value="ECO:0007669"/>
    <property type="project" value="InterPro"/>
</dbReference>
<name>A0A1E3VXQ4_9HYPH</name>
<evidence type="ECO:0000313" key="7">
    <source>
        <dbReference type="Proteomes" id="UP000094472"/>
    </source>
</evidence>
<keyword evidence="3 5" id="KW-1133">Transmembrane helix</keyword>
<sequence length="161" mass="17059">MAQAPRPVMMVSGVVFVLALATILTALGFEHLGGYAPCQLCLQERYAYYFAVPAALLALILARMGLAGAARVLLVLIALAFMANAALGVYHAGAEWKWWPGPDTCGGGFDLKWGKDGIVDTPVIRCDEATWWFLGLSFAAWNAVVSAVLAALAAFGAARAR</sequence>
<dbReference type="Pfam" id="PF02600">
    <property type="entry name" value="DsbB"/>
    <property type="match status" value="1"/>
</dbReference>
<reference evidence="6 7" key="1">
    <citation type="journal article" date="2016" name="Environ. Microbiol.">
        <title>New Methyloceanibacter diversity from North Sea sediments includes methanotroph containing solely the soluble methane monooxygenase.</title>
        <authorList>
            <person name="Vekeman B."/>
            <person name="Kerckhof F.M."/>
            <person name="Cremers G."/>
            <person name="de Vos P."/>
            <person name="Vandamme P."/>
            <person name="Boon N."/>
            <person name="Op den Camp H.J."/>
            <person name="Heylen K."/>
        </authorList>
    </citation>
    <scope>NUCLEOTIDE SEQUENCE [LARGE SCALE GENOMIC DNA]</scope>
    <source>
        <strain evidence="6 7">R-67175</strain>
    </source>
</reference>
<dbReference type="InterPro" id="IPR003752">
    <property type="entry name" value="DiS_bond_form_DsbB/BdbC"/>
</dbReference>
<feature type="transmembrane region" description="Helical" evidence="5">
    <location>
        <begin position="73"/>
        <end position="93"/>
    </location>
</feature>
<evidence type="ECO:0000256" key="3">
    <source>
        <dbReference type="ARBA" id="ARBA00022989"/>
    </source>
</evidence>
<feature type="transmembrane region" description="Helical" evidence="5">
    <location>
        <begin position="131"/>
        <end position="155"/>
    </location>
</feature>
<dbReference type="RefSeq" id="WP_069441534.1">
    <property type="nucleotide sequence ID" value="NZ_LPWF01000023.1"/>
</dbReference>
<keyword evidence="2 5" id="KW-0812">Transmembrane</keyword>
<dbReference type="GO" id="GO:0015035">
    <property type="term" value="F:protein-disulfide reductase activity"/>
    <property type="evidence" value="ECO:0007669"/>
    <property type="project" value="InterPro"/>
</dbReference>
<comment type="subcellular location">
    <subcellularLocation>
        <location evidence="1">Membrane</location>
        <topology evidence="1">Multi-pass membrane protein</topology>
    </subcellularLocation>
</comment>
<evidence type="ECO:0000313" key="6">
    <source>
        <dbReference type="EMBL" id="ODR98310.1"/>
    </source>
</evidence>
<organism evidence="6 7">
    <name type="scientific">Methyloceanibacter superfactus</name>
    <dbReference type="NCBI Taxonomy" id="1774969"/>
    <lineage>
        <taxon>Bacteria</taxon>
        <taxon>Pseudomonadati</taxon>
        <taxon>Pseudomonadota</taxon>
        <taxon>Alphaproteobacteria</taxon>
        <taxon>Hyphomicrobiales</taxon>
        <taxon>Hyphomicrobiaceae</taxon>
        <taxon>Methyloceanibacter</taxon>
    </lineage>
</organism>
<evidence type="ECO:0008006" key="8">
    <source>
        <dbReference type="Google" id="ProtNLM"/>
    </source>
</evidence>
<accession>A0A1E3VXQ4</accession>
<feature type="transmembrane region" description="Helical" evidence="5">
    <location>
        <begin position="47"/>
        <end position="66"/>
    </location>
</feature>
<dbReference type="STRING" id="1774969.AUC69_10570"/>
<dbReference type="Proteomes" id="UP000094472">
    <property type="component" value="Unassembled WGS sequence"/>
</dbReference>
<gene>
    <name evidence="6" type="ORF">AUC69_10570</name>
</gene>
<proteinExistence type="predicted"/>
<dbReference type="PIRSF" id="PIRSF033913">
    <property type="entry name" value="S-S_format_DsbB"/>
    <property type="match status" value="1"/>
</dbReference>
<keyword evidence="7" id="KW-1185">Reference proteome</keyword>